<accession>A0A8T9C892</accession>
<reference evidence="3 4" key="1">
    <citation type="submission" date="2018-05" db="EMBL/GenBank/DDBJ databases">
        <title>Genome sequencing and assembly of the regulated plant pathogen Lachnellula willkommii and related sister species for the development of diagnostic species identification markers.</title>
        <authorList>
            <person name="Giroux E."/>
            <person name="Bilodeau G."/>
        </authorList>
    </citation>
    <scope>NUCLEOTIDE SEQUENCE [LARGE SCALE GENOMIC DNA]</scope>
    <source>
        <strain evidence="3 4">CBS 268.59</strain>
    </source>
</reference>
<comment type="caution">
    <text evidence="3">The sequence shown here is derived from an EMBL/GenBank/DDBJ whole genome shotgun (WGS) entry which is preliminary data.</text>
</comment>
<organism evidence="3 4">
    <name type="scientific">Lachnellula suecica</name>
    <dbReference type="NCBI Taxonomy" id="602035"/>
    <lineage>
        <taxon>Eukaryota</taxon>
        <taxon>Fungi</taxon>
        <taxon>Dikarya</taxon>
        <taxon>Ascomycota</taxon>
        <taxon>Pezizomycotina</taxon>
        <taxon>Leotiomycetes</taxon>
        <taxon>Helotiales</taxon>
        <taxon>Lachnaceae</taxon>
        <taxon>Lachnellula</taxon>
    </lineage>
</organism>
<feature type="transmembrane region" description="Helical" evidence="2">
    <location>
        <begin position="675"/>
        <end position="696"/>
    </location>
</feature>
<sequence length="786" mass="86019">MPTAGLGRVDRPSPFPASDRSLSERGVDVYGRNDEQSYYLSNLKSIDPNERLIQNNGEPPPAHKKYVKWGISWKTPFAILSWALVGFALAFGHHFYYMSLHGTKVGSSSRQNWALRFGTAFSFLVIATLRASCEAAYKQHIWTLFKRKSFALDTVDKIFSATSVPWAFMSWDFVNNAKVAFFLAMVCWCMALAGITPPATLSVVQASQNATLPTSLPSLNWHLPSWFTSSQNALSYYPSSEVLRISTLAAQSMAVIPPTPPAANSSFRVQFYGPTVECNPANSSQQPSFDYYSASLGNGSSNTWMVATKSLFESGKLVWQPYNDSNIYSGVPYSGAPLMDVYSAFSPYAGQLGWLSRGFANNLSDFKPISGDSPGLPNYSSDKFNNWGVDLPADFPIQTGSNWSNPNFNLGSDPQDPRTWIPFITQQLWIQTADQGMVCVMGNSSFDVAYEFVNGVQTVAETTISGFEPFWMPISSYLMTFMVPANETSPLPLDHWNSVNSYMAVFQALSSLLSGNVSTSLTNSYSSVSMSDADNYIFDGNVTIYDDSSMILQHGLSACDEFVHGYWNGDNAIGIGETGPVPWREATTAIHIGDNATTGNTLGPGRFTNISNNLFTKPAWMCRNRTLLRAVEDLANNITISMLSSANLVSQNATTVDVLYFPTANIYKYDSRNLIISYSIAALFTIAGMCIGFFALQYNGVAHSAAFSAIVATTRNHDLNAVSRGHSLGALPLEHETLRVRFGELVKGGGGGHAEDEWDDGRGDVRHIGFGAAENVLSLRKGGKYV</sequence>
<keyword evidence="4" id="KW-1185">Reference proteome</keyword>
<evidence type="ECO:0000256" key="1">
    <source>
        <dbReference type="SAM" id="MobiDB-lite"/>
    </source>
</evidence>
<dbReference type="PANTHER" id="PTHR35041">
    <property type="entry name" value="MEDIATOR OF RNA POLYMERASE II TRANSCRIPTION SUBUNIT 1"/>
    <property type="match status" value="1"/>
</dbReference>
<keyword evidence="2" id="KW-1133">Transmembrane helix</keyword>
<dbReference type="EMBL" id="QGMK01000637">
    <property type="protein sequence ID" value="TVY80657.1"/>
    <property type="molecule type" value="Genomic_DNA"/>
</dbReference>
<feature type="region of interest" description="Disordered" evidence="1">
    <location>
        <begin position="1"/>
        <end position="21"/>
    </location>
</feature>
<dbReference type="PANTHER" id="PTHR35041:SF3">
    <property type="entry name" value="FORMYLMETHIONINE DEFORMYLASE-LIKE PROTEIN"/>
    <property type="match status" value="1"/>
</dbReference>
<feature type="transmembrane region" description="Helical" evidence="2">
    <location>
        <begin position="179"/>
        <end position="199"/>
    </location>
</feature>
<feature type="transmembrane region" description="Helical" evidence="2">
    <location>
        <begin position="117"/>
        <end position="137"/>
    </location>
</feature>
<name>A0A8T9C892_9HELO</name>
<protein>
    <submittedName>
        <fullName evidence="3">Uncharacterized protein</fullName>
    </submittedName>
</protein>
<dbReference type="OrthoDB" id="5322539at2759"/>
<keyword evidence="2" id="KW-0472">Membrane</keyword>
<evidence type="ECO:0000313" key="4">
    <source>
        <dbReference type="Proteomes" id="UP000469558"/>
    </source>
</evidence>
<dbReference type="AlphaFoldDB" id="A0A8T9C892"/>
<feature type="transmembrane region" description="Helical" evidence="2">
    <location>
        <begin position="77"/>
        <end position="97"/>
    </location>
</feature>
<evidence type="ECO:0000256" key="2">
    <source>
        <dbReference type="SAM" id="Phobius"/>
    </source>
</evidence>
<proteinExistence type="predicted"/>
<keyword evidence="2" id="KW-0812">Transmembrane</keyword>
<gene>
    <name evidence="3" type="ORF">LSUE1_G004906</name>
</gene>
<dbReference type="Proteomes" id="UP000469558">
    <property type="component" value="Unassembled WGS sequence"/>
</dbReference>
<evidence type="ECO:0000313" key="3">
    <source>
        <dbReference type="EMBL" id="TVY80657.1"/>
    </source>
</evidence>